<proteinExistence type="predicted"/>
<evidence type="ECO:0000313" key="4">
    <source>
        <dbReference type="EMBL" id="QJW93265.1"/>
    </source>
</evidence>
<organism evidence="4 5">
    <name type="scientific">Frigoriglobus tundricola</name>
    <dbReference type="NCBI Taxonomy" id="2774151"/>
    <lineage>
        <taxon>Bacteria</taxon>
        <taxon>Pseudomonadati</taxon>
        <taxon>Planctomycetota</taxon>
        <taxon>Planctomycetia</taxon>
        <taxon>Gemmatales</taxon>
        <taxon>Gemmataceae</taxon>
        <taxon>Frigoriglobus</taxon>
    </lineage>
</organism>
<reference evidence="5" key="1">
    <citation type="submission" date="2020-05" db="EMBL/GenBank/DDBJ databases">
        <title>Frigoriglobus tundricola gen. nov., sp. nov., a psychrotolerant cellulolytic planctomycete of the family Gemmataceae with two divergent copies of 16S rRNA gene.</title>
        <authorList>
            <person name="Kulichevskaya I.S."/>
            <person name="Ivanova A.A."/>
            <person name="Naumoff D.G."/>
            <person name="Beletsky A.V."/>
            <person name="Rijpstra W.I.C."/>
            <person name="Sinninghe Damste J.S."/>
            <person name="Mardanov A.V."/>
            <person name="Ravin N.V."/>
            <person name="Dedysh S.N."/>
        </authorList>
    </citation>
    <scope>NUCLEOTIDE SEQUENCE [LARGE SCALE GENOMIC DNA]</scope>
    <source>
        <strain evidence="5">PL17</strain>
    </source>
</reference>
<dbReference type="PANTHER" id="PTHR43103">
    <property type="entry name" value="NUCLEOSIDE-DIPHOSPHATE-SUGAR EPIMERASE"/>
    <property type="match status" value="1"/>
</dbReference>
<dbReference type="Pfam" id="PF01370">
    <property type="entry name" value="Epimerase"/>
    <property type="match status" value="1"/>
</dbReference>
<keyword evidence="2" id="KW-0119">Carbohydrate metabolism</keyword>
<gene>
    <name evidence="4" type="ORF">FTUN_0770</name>
</gene>
<dbReference type="RefSeq" id="WP_227254736.1">
    <property type="nucleotide sequence ID" value="NZ_CP053452.2"/>
</dbReference>
<dbReference type="InterPro" id="IPR036291">
    <property type="entry name" value="NAD(P)-bd_dom_sf"/>
</dbReference>
<sequence>MKTEQNNGNYKTVDTCFVPKDYETLIHLAAITDPQTANEADVFRVNYAEAVEFFERALVAGVKRIVWASSASVYGDGPAPQTEGQTVRPLTAYAESKALLEVSAARLSAKYGVPMIGLRFSNVYGPGEAHKGKSASVVYQLVRQMRNGERPRLFWHGEQSRDWVSVHDVCRAITLATERGGSGVYNVGSGVATCFNNVVATINEQGRLDLTPDYIPNPFKGYQSYTKLDLTRSGAHLGYVPQVDLVNGIRELLTSEEINGK</sequence>
<feature type="domain" description="NAD-dependent epimerase/dehydratase" evidence="3">
    <location>
        <begin position="17"/>
        <end position="188"/>
    </location>
</feature>
<accession>A0A6M5YGW1</accession>
<dbReference type="EMBL" id="CP053452">
    <property type="protein sequence ID" value="QJW93265.1"/>
    <property type="molecule type" value="Genomic_DNA"/>
</dbReference>
<name>A0A6M5YGW1_9BACT</name>
<evidence type="ECO:0000256" key="2">
    <source>
        <dbReference type="ARBA" id="ARBA00023277"/>
    </source>
</evidence>
<dbReference type="GO" id="GO:0008712">
    <property type="term" value="F:ADP-glyceromanno-heptose 6-epimerase activity"/>
    <property type="evidence" value="ECO:0007669"/>
    <property type="project" value="UniProtKB-EC"/>
</dbReference>
<dbReference type="EC" id="5.1.3.20" evidence="4"/>
<dbReference type="InterPro" id="IPR001509">
    <property type="entry name" value="Epimerase_deHydtase"/>
</dbReference>
<keyword evidence="4" id="KW-0413">Isomerase</keyword>
<dbReference type="SUPFAM" id="SSF51735">
    <property type="entry name" value="NAD(P)-binding Rossmann-fold domains"/>
    <property type="match status" value="1"/>
</dbReference>
<evidence type="ECO:0000256" key="1">
    <source>
        <dbReference type="ARBA" id="ARBA00022857"/>
    </source>
</evidence>
<dbReference type="AlphaFoldDB" id="A0A6M5YGW1"/>
<dbReference type="Gene3D" id="3.90.25.10">
    <property type="entry name" value="UDP-galactose 4-epimerase, domain 1"/>
    <property type="match status" value="1"/>
</dbReference>
<dbReference type="PANTHER" id="PTHR43103:SF3">
    <property type="entry name" value="ADP-L-GLYCERO-D-MANNO-HEPTOSE-6-EPIMERASE"/>
    <property type="match status" value="1"/>
</dbReference>
<dbReference type="Gene3D" id="3.40.50.720">
    <property type="entry name" value="NAD(P)-binding Rossmann-like Domain"/>
    <property type="match status" value="1"/>
</dbReference>
<evidence type="ECO:0000259" key="3">
    <source>
        <dbReference type="Pfam" id="PF01370"/>
    </source>
</evidence>
<protein>
    <submittedName>
        <fullName evidence="4">ADP-L-glycero-D-manno-heptose-6-epimerase</fullName>
        <ecNumber evidence="4">5.1.3.20</ecNumber>
    </submittedName>
</protein>
<dbReference type="KEGG" id="ftj:FTUN_0770"/>
<dbReference type="Proteomes" id="UP000503447">
    <property type="component" value="Chromosome"/>
</dbReference>
<evidence type="ECO:0000313" key="5">
    <source>
        <dbReference type="Proteomes" id="UP000503447"/>
    </source>
</evidence>
<keyword evidence="5" id="KW-1185">Reference proteome</keyword>
<keyword evidence="1" id="KW-0521">NADP</keyword>